<dbReference type="STRING" id="1531966.A0A0A1TFD4"/>
<dbReference type="InterPro" id="IPR000898">
    <property type="entry name" value="Indolamine_dOase"/>
</dbReference>
<dbReference type="GO" id="GO:0005737">
    <property type="term" value="C:cytoplasm"/>
    <property type="evidence" value="ECO:0007669"/>
    <property type="project" value="TreeGrafter"/>
</dbReference>
<accession>A0A0A1TFD4</accession>
<evidence type="ECO:0008006" key="6">
    <source>
        <dbReference type="Google" id="ProtNLM"/>
    </source>
</evidence>
<evidence type="ECO:0000256" key="2">
    <source>
        <dbReference type="ARBA" id="ARBA00022723"/>
    </source>
</evidence>
<dbReference type="GO" id="GO:0019441">
    <property type="term" value="P:L-tryptophan catabolic process to kynurenine"/>
    <property type="evidence" value="ECO:0007669"/>
    <property type="project" value="InterPro"/>
</dbReference>
<dbReference type="PANTHER" id="PTHR28657:SF11">
    <property type="entry name" value="INDOLEAMINE 2,3-DIOXYGENASE"/>
    <property type="match status" value="1"/>
</dbReference>
<dbReference type="Gene3D" id="1.20.58.480">
    <property type="match status" value="1"/>
</dbReference>
<dbReference type="GO" id="GO:0046872">
    <property type="term" value="F:metal ion binding"/>
    <property type="evidence" value="ECO:0007669"/>
    <property type="project" value="UniProtKB-KW"/>
</dbReference>
<dbReference type="Proteomes" id="UP000039046">
    <property type="component" value="Unassembled WGS sequence"/>
</dbReference>
<dbReference type="GO" id="GO:0020037">
    <property type="term" value="F:heme binding"/>
    <property type="evidence" value="ECO:0007669"/>
    <property type="project" value="InterPro"/>
</dbReference>
<keyword evidence="2" id="KW-0479">Metal-binding</keyword>
<comment type="similarity">
    <text evidence="1">Belongs to the indoleamine 2,3-dioxygenase family.</text>
</comment>
<dbReference type="AlphaFoldDB" id="A0A0A1TFD4"/>
<dbReference type="SUPFAM" id="SSF140959">
    <property type="entry name" value="Indolic compounds 2,3-dioxygenase-like"/>
    <property type="match status" value="1"/>
</dbReference>
<reference evidence="4 5" key="1">
    <citation type="journal article" date="2015" name="Genome Announc.">
        <title>Draft Genome Sequence and Gene Annotation of the Entomopathogenic Fungus Verticillium hemipterigenum.</title>
        <authorList>
            <person name="Horn F."/>
            <person name="Habel A."/>
            <person name="Scharf D.H."/>
            <person name="Dworschak J."/>
            <person name="Brakhage A.A."/>
            <person name="Guthke R."/>
            <person name="Hertweck C."/>
            <person name="Linde J."/>
        </authorList>
    </citation>
    <scope>NUCLEOTIDE SEQUENCE [LARGE SCALE GENOMIC DNA]</scope>
</reference>
<dbReference type="GO" id="GO:0033754">
    <property type="term" value="F:indoleamine 2,3-dioxygenase activity"/>
    <property type="evidence" value="ECO:0007669"/>
    <property type="project" value="TreeGrafter"/>
</dbReference>
<dbReference type="GO" id="GO:0034354">
    <property type="term" value="P:'de novo' NAD+ biosynthetic process from L-tryptophan"/>
    <property type="evidence" value="ECO:0007669"/>
    <property type="project" value="TreeGrafter"/>
</dbReference>
<dbReference type="HOGENOM" id="CLU_037866_0_0_1"/>
<dbReference type="EMBL" id="CDHN01000005">
    <property type="protein sequence ID" value="CEJ93494.1"/>
    <property type="molecule type" value="Genomic_DNA"/>
</dbReference>
<dbReference type="PANTHER" id="PTHR28657">
    <property type="entry name" value="INDOLEAMINE 2,3-DIOXYGENASE"/>
    <property type="match status" value="1"/>
</dbReference>
<organism evidence="4 5">
    <name type="scientific">[Torrubiella] hemipterigena</name>
    <dbReference type="NCBI Taxonomy" id="1531966"/>
    <lineage>
        <taxon>Eukaryota</taxon>
        <taxon>Fungi</taxon>
        <taxon>Dikarya</taxon>
        <taxon>Ascomycota</taxon>
        <taxon>Pezizomycotina</taxon>
        <taxon>Sordariomycetes</taxon>
        <taxon>Hypocreomycetidae</taxon>
        <taxon>Hypocreales</taxon>
        <taxon>Clavicipitaceae</taxon>
        <taxon>Clavicipitaceae incertae sedis</taxon>
        <taxon>'Torrubiella' clade</taxon>
    </lineage>
</organism>
<dbReference type="OrthoDB" id="4662583at2759"/>
<keyword evidence="5" id="KW-1185">Reference proteome</keyword>
<evidence type="ECO:0000313" key="4">
    <source>
        <dbReference type="EMBL" id="CEJ93494.1"/>
    </source>
</evidence>
<evidence type="ECO:0000313" key="5">
    <source>
        <dbReference type="Proteomes" id="UP000039046"/>
    </source>
</evidence>
<gene>
    <name evidence="4" type="ORF">VHEMI09076</name>
</gene>
<keyword evidence="3" id="KW-0408">Iron</keyword>
<evidence type="ECO:0000256" key="3">
    <source>
        <dbReference type="ARBA" id="ARBA00023004"/>
    </source>
</evidence>
<evidence type="ECO:0000256" key="1">
    <source>
        <dbReference type="ARBA" id="ARBA00007119"/>
    </source>
</evidence>
<dbReference type="InterPro" id="IPR037217">
    <property type="entry name" value="Trp/Indoleamine_2_3_dOase-like"/>
</dbReference>
<name>A0A0A1TFD4_9HYPO</name>
<protein>
    <recommendedName>
        <fullName evidence="6">Indoleamine 2,3-dioxygenase</fullName>
    </recommendedName>
</protein>
<proteinExistence type="inferred from homology"/>
<sequence>MSSFSYWPCILLATACWLLKYYNEIKTWLRRAEKSTKNSTSYYVIDDIDKLAKSHELATALSNLIHNDGASSWPPAANHHVDEWPAALRGYKAIYFALSDSLSTANPSLDQDVNRVTIDHFRTRFDNLLQQHVDLADVLDVFDEVKSEKQDNLSPAIRNAFYSCIAWCRHAYRWGVVPVVKTAQEETVVDLPRELIEPWNHLQRYYGCSSQSGNVMSGLILNFDDEGRHIFKANCGLSETIVSAEEQFARIFRDIEQSALPIYHDMVSAIIWSASNRHACIHHLSRIQEQLRPLISIYFDRMHDQKIARSAWLSHVQGFLAWGAGYRDEKTGKLIKFDGLSGNQILLFQAMDAFLGMESYLSIENLEQNVPFRQRELCRLLRKHSIRDRLADELDPHNDILQGFDQIVKRLKACDQ</sequence>